<name>A0A8J4Q3M9_9MYCE</name>
<gene>
    <name evidence="2" type="ORF">CYY_000449</name>
</gene>
<feature type="domain" description="DUF5898" evidence="1">
    <location>
        <begin position="368"/>
        <end position="472"/>
    </location>
</feature>
<dbReference type="AlphaFoldDB" id="A0A8J4Q3M9"/>
<reference evidence="2" key="1">
    <citation type="submission" date="2020-01" db="EMBL/GenBank/DDBJ databases">
        <title>Development of genomics and gene disruption for Polysphondylium violaceum indicates a role for the polyketide synthase stlB in stalk morphogenesis.</title>
        <authorList>
            <person name="Narita B."/>
            <person name="Kawabe Y."/>
            <person name="Kin K."/>
            <person name="Saito T."/>
            <person name="Gibbs R."/>
            <person name="Kuspa A."/>
            <person name="Muzny D."/>
            <person name="Queller D."/>
            <person name="Richards S."/>
            <person name="Strassman J."/>
            <person name="Sucgang R."/>
            <person name="Worley K."/>
            <person name="Schaap P."/>
        </authorList>
    </citation>
    <scope>NUCLEOTIDE SEQUENCE</scope>
    <source>
        <strain evidence="2">QSvi11</strain>
    </source>
</reference>
<evidence type="ECO:0000313" key="3">
    <source>
        <dbReference type="Proteomes" id="UP000695562"/>
    </source>
</evidence>
<dbReference type="PANTHER" id="PTHR34871">
    <property type="entry name" value="DUF5898 DOMAIN-CONTAINING PROTEIN"/>
    <property type="match status" value="1"/>
</dbReference>
<accession>A0A8J4Q3M9</accession>
<proteinExistence type="predicted"/>
<dbReference type="PANTHER" id="PTHR34871:SF1">
    <property type="entry name" value="DUF5898 DOMAIN-CONTAINING PROTEIN"/>
    <property type="match status" value="1"/>
</dbReference>
<evidence type="ECO:0000259" key="1">
    <source>
        <dbReference type="Pfam" id="PF19250"/>
    </source>
</evidence>
<keyword evidence="3" id="KW-1185">Reference proteome</keyword>
<dbReference type="EMBL" id="AJWJ01000008">
    <property type="protein sequence ID" value="KAF2078259.1"/>
    <property type="molecule type" value="Genomic_DNA"/>
</dbReference>
<organism evidence="2 3">
    <name type="scientific">Polysphondylium violaceum</name>
    <dbReference type="NCBI Taxonomy" id="133409"/>
    <lineage>
        <taxon>Eukaryota</taxon>
        <taxon>Amoebozoa</taxon>
        <taxon>Evosea</taxon>
        <taxon>Eumycetozoa</taxon>
        <taxon>Dictyostelia</taxon>
        <taxon>Dictyosteliales</taxon>
        <taxon>Dictyosteliaceae</taxon>
        <taxon>Polysphondylium</taxon>
    </lineage>
</organism>
<dbReference type="InterPro" id="IPR045417">
    <property type="entry name" value="DUF5898"/>
</dbReference>
<evidence type="ECO:0000313" key="2">
    <source>
        <dbReference type="EMBL" id="KAF2078259.1"/>
    </source>
</evidence>
<dbReference type="Proteomes" id="UP000695562">
    <property type="component" value="Unassembled WGS sequence"/>
</dbReference>
<dbReference type="OrthoDB" id="20660at2759"/>
<sequence length="510" mass="58392">MSKTTILTQPQIQKIFLDLNIDEDVCNQIASLLNSNYINTKEKLYIAFFDDMELRKKYNIESTTKKTIFTDLLPLVGEHYTLSASYVGNNQVATLTESQDFEFVDGLNLESESSLIWRMSNDGKLSELTNHSEAQIIFYIKLVFFEVFQALGLCGVLDLDHDYSLTYKNPTSTCMIGLQHQHGHPIGVVEVVKQGNDNILNSAHLDGKMLDSMLRLYNVYGQKNVFGIATTYQEWRIYWLPECGQYAKSKVVDAIFKESIVHDHFIPLYNTDLSIRSSVLPQTHQPRLICATPIISYTNRLLPQYLCSVVSKMYHRSFSNTPLYSPEKLFIQLTEKSWCWTLAPETILDLVYDIGAFGKIDSILLLQDFRGATHGRVWLACSSRGNVFVVKFPTDDSFMQMELTIWEKVWGLPTLKGKWNGAKGFLMPFVLPASQTDWEDPTFIPLVAQAVRSLVDALYHHNDLHRRHVGLYKKGGQKVVVFFDLSSMLTISPKEKEFYYLDMLNNLDLS</sequence>
<dbReference type="Pfam" id="PF19250">
    <property type="entry name" value="DUF5898"/>
    <property type="match status" value="1"/>
</dbReference>
<comment type="caution">
    <text evidence="2">The sequence shown here is derived from an EMBL/GenBank/DDBJ whole genome shotgun (WGS) entry which is preliminary data.</text>
</comment>
<protein>
    <recommendedName>
        <fullName evidence="1">DUF5898 domain-containing protein</fullName>
    </recommendedName>
</protein>